<proteinExistence type="predicted"/>
<comment type="caution">
    <text evidence="3">The sequence shown here is derived from an EMBL/GenBank/DDBJ whole genome shotgun (WGS) entry which is preliminary data.</text>
</comment>
<gene>
    <name evidence="3" type="ORF">DEA37_0013436</name>
</gene>
<accession>A0A5J4NP44</accession>
<dbReference type="InterPro" id="IPR032735">
    <property type="entry name" value="BROMI_M"/>
</dbReference>
<keyword evidence="4" id="KW-1185">Reference proteome</keyword>
<protein>
    <submittedName>
        <fullName evidence="3">Uncharacterized protein</fullName>
    </submittedName>
</protein>
<evidence type="ECO:0000259" key="1">
    <source>
        <dbReference type="Pfam" id="PF14961"/>
    </source>
</evidence>
<dbReference type="Proteomes" id="UP000324629">
    <property type="component" value="Unassembled WGS sequence"/>
</dbReference>
<evidence type="ECO:0000313" key="4">
    <source>
        <dbReference type="Proteomes" id="UP000324629"/>
    </source>
</evidence>
<evidence type="ECO:0000313" key="3">
    <source>
        <dbReference type="EMBL" id="KAA3677407.1"/>
    </source>
</evidence>
<sequence>MNHCRRVGYRIKVTGSRYFQAYSCVLVGKFDIIYARTFELFLHFFIAPRRPVELICRIAGQAVAVLNNSTLSHKEAHRSIDQLVHLLEIAQLIHSTPETTEIWEPDPLYILVIQACEIMKSCLSGETRLKHLQKLSSSCWHRLKSVRLKLAQTSRGVVRLYKSGQLEECAQDLASWIVKPTSAVNKRPLGFMVSQLACTTEGFIALRSTGLWQKQLKHAWYCVETGESSGFNEEARSLRPSSWPVDPVDRVVFKAFIWLIRWTASFTAVKKLLHEQLVTNQREDDRWRGSPVSLQDFVTQSVLACQNDGVRSLYNQEQTQLLGMRLLSCIISDLDSFLTLESQYHLVDTFLQAHVDGITQSGTVMLDALSVERNYLLIKCLFVGGSTERLLPNRFLCEHASSPYPYPMLVSLDDDANLEPFDLLQESNHFNLCTQPPCQSWYMTLFRTSFSTSKHPVLTRVARHLNQSYPSPTDSPESVQTWLATCRTYLYKHLKEDEKADLCSGWFNPIFCFIFLNVKNFQLPVNITRSDYVISPLLFAHS</sequence>
<dbReference type="EMBL" id="QNGE01001517">
    <property type="protein sequence ID" value="KAA3677407.1"/>
    <property type="molecule type" value="Genomic_DNA"/>
</dbReference>
<dbReference type="Pfam" id="PF14961">
    <property type="entry name" value="BROMI"/>
    <property type="match status" value="1"/>
</dbReference>
<feature type="domain" description="BROMI C-terminal Rab TBC-like" evidence="2">
    <location>
        <begin position="332"/>
        <end position="411"/>
    </location>
</feature>
<evidence type="ECO:0000259" key="2">
    <source>
        <dbReference type="Pfam" id="PF23440"/>
    </source>
</evidence>
<dbReference type="InterPro" id="IPR055392">
    <property type="entry name" value="BROMI_C"/>
</dbReference>
<dbReference type="AlphaFoldDB" id="A0A5J4NP44"/>
<organism evidence="3 4">
    <name type="scientific">Paragonimus westermani</name>
    <dbReference type="NCBI Taxonomy" id="34504"/>
    <lineage>
        <taxon>Eukaryota</taxon>
        <taxon>Metazoa</taxon>
        <taxon>Spiralia</taxon>
        <taxon>Lophotrochozoa</taxon>
        <taxon>Platyhelminthes</taxon>
        <taxon>Trematoda</taxon>
        <taxon>Digenea</taxon>
        <taxon>Plagiorchiida</taxon>
        <taxon>Troglotremata</taxon>
        <taxon>Troglotrematidae</taxon>
        <taxon>Paragonimus</taxon>
    </lineage>
</organism>
<dbReference type="Pfam" id="PF23440">
    <property type="entry name" value="BROMI_C"/>
    <property type="match status" value="1"/>
</dbReference>
<name>A0A5J4NP44_9TREM</name>
<reference evidence="3 4" key="1">
    <citation type="journal article" date="2019" name="Gigascience">
        <title>Whole-genome sequence of the oriental lung fluke Paragonimus westermani.</title>
        <authorList>
            <person name="Oey H."/>
            <person name="Zakrzewski M."/>
            <person name="Narain K."/>
            <person name="Devi K.R."/>
            <person name="Agatsuma T."/>
            <person name="Nawaratna S."/>
            <person name="Gobert G.N."/>
            <person name="Jones M.K."/>
            <person name="Ragan M.A."/>
            <person name="McManus D.P."/>
            <person name="Krause L."/>
        </authorList>
    </citation>
    <scope>NUCLEOTIDE SEQUENCE [LARGE SCALE GENOMIC DNA]</scope>
    <source>
        <strain evidence="3 4">IND2009</strain>
    </source>
</reference>
<feature type="domain" description="BROMI middle region" evidence="1">
    <location>
        <begin position="148"/>
        <end position="299"/>
    </location>
</feature>